<dbReference type="CDD" id="cd00165">
    <property type="entry name" value="S4"/>
    <property type="match status" value="1"/>
</dbReference>
<dbReference type="InterPro" id="IPR036986">
    <property type="entry name" value="S4_RNA-bd_sf"/>
</dbReference>
<proteinExistence type="predicted"/>
<keyword evidence="3" id="KW-1185">Reference proteome</keyword>
<protein>
    <submittedName>
        <fullName evidence="2">Uncharacterized protein</fullName>
    </submittedName>
</protein>
<name>A0A0R2D2G3_9LACO</name>
<dbReference type="STRING" id="1423796.FC24_GL000232"/>
<accession>A0A0R2D2G3</accession>
<organism evidence="2 3">
    <name type="scientific">Loigolactobacillus rennini DSM 20253</name>
    <dbReference type="NCBI Taxonomy" id="1423796"/>
    <lineage>
        <taxon>Bacteria</taxon>
        <taxon>Bacillati</taxon>
        <taxon>Bacillota</taxon>
        <taxon>Bacilli</taxon>
        <taxon>Lactobacillales</taxon>
        <taxon>Lactobacillaceae</taxon>
        <taxon>Loigolactobacillus</taxon>
    </lineage>
</organism>
<dbReference type="EMBL" id="AYYI01000087">
    <property type="protein sequence ID" value="KRM94667.1"/>
    <property type="molecule type" value="Genomic_DNA"/>
</dbReference>
<dbReference type="Proteomes" id="UP000051638">
    <property type="component" value="Unassembled WGS sequence"/>
</dbReference>
<evidence type="ECO:0000313" key="3">
    <source>
        <dbReference type="Proteomes" id="UP000051638"/>
    </source>
</evidence>
<evidence type="ECO:0000256" key="1">
    <source>
        <dbReference type="PROSITE-ProRule" id="PRU00182"/>
    </source>
</evidence>
<dbReference type="NCBIfam" id="TIGR02988">
    <property type="entry name" value="YaaA_near_RecF"/>
    <property type="match status" value="1"/>
</dbReference>
<dbReference type="Gene3D" id="3.10.290.10">
    <property type="entry name" value="RNA-binding S4 domain"/>
    <property type="match status" value="1"/>
</dbReference>
<dbReference type="Pfam" id="PF13275">
    <property type="entry name" value="S4_2"/>
    <property type="match status" value="1"/>
</dbReference>
<evidence type="ECO:0000313" key="2">
    <source>
        <dbReference type="EMBL" id="KRM94667.1"/>
    </source>
</evidence>
<comment type="caution">
    <text evidence="2">The sequence shown here is derived from an EMBL/GenBank/DDBJ whole genome shotgun (WGS) entry which is preliminary data.</text>
</comment>
<dbReference type="AlphaFoldDB" id="A0A0R2D2G3"/>
<sequence length="81" mass="9035">MLLKQTVYLETADITLGQLLKEQALIESGGQAKWFLRERTVFVNGMPENRRGRKLTAGDQVEIPDSGSFFLRAASQHKADG</sequence>
<gene>
    <name evidence="2" type="ORF">FC24_GL000232</name>
</gene>
<dbReference type="InterPro" id="IPR014330">
    <property type="entry name" value="RNA-bd_S4-rel_YaaA"/>
</dbReference>
<reference evidence="2 3" key="1">
    <citation type="journal article" date="2015" name="Genome Announc.">
        <title>Expanding the biotechnology potential of lactobacilli through comparative genomics of 213 strains and associated genera.</title>
        <authorList>
            <person name="Sun Z."/>
            <person name="Harris H.M."/>
            <person name="McCann A."/>
            <person name="Guo C."/>
            <person name="Argimon S."/>
            <person name="Zhang W."/>
            <person name="Yang X."/>
            <person name="Jeffery I.B."/>
            <person name="Cooney J.C."/>
            <person name="Kagawa T.F."/>
            <person name="Liu W."/>
            <person name="Song Y."/>
            <person name="Salvetti E."/>
            <person name="Wrobel A."/>
            <person name="Rasinkangas P."/>
            <person name="Parkhill J."/>
            <person name="Rea M.C."/>
            <person name="O'Sullivan O."/>
            <person name="Ritari J."/>
            <person name="Douillard F.P."/>
            <person name="Paul Ross R."/>
            <person name="Yang R."/>
            <person name="Briner A.E."/>
            <person name="Felis G.E."/>
            <person name="de Vos W.M."/>
            <person name="Barrangou R."/>
            <person name="Klaenhammer T.R."/>
            <person name="Caufield P.W."/>
            <person name="Cui Y."/>
            <person name="Zhang H."/>
            <person name="O'Toole P.W."/>
        </authorList>
    </citation>
    <scope>NUCLEOTIDE SEQUENCE [LARGE SCALE GENOMIC DNA]</scope>
    <source>
        <strain evidence="2 3">DSM 20253</strain>
    </source>
</reference>
<dbReference type="PATRIC" id="fig|1423796.3.peg.245"/>
<keyword evidence="1" id="KW-0694">RNA-binding</keyword>
<dbReference type="PROSITE" id="PS50889">
    <property type="entry name" value="S4"/>
    <property type="match status" value="1"/>
</dbReference>
<dbReference type="SUPFAM" id="SSF55174">
    <property type="entry name" value="Alpha-L RNA-binding motif"/>
    <property type="match status" value="1"/>
</dbReference>
<dbReference type="GO" id="GO:0003723">
    <property type="term" value="F:RNA binding"/>
    <property type="evidence" value="ECO:0007669"/>
    <property type="project" value="UniProtKB-KW"/>
</dbReference>